<name>A0ABW5J386_9BACT</name>
<gene>
    <name evidence="1" type="ORF">ACFSR2_03695</name>
</gene>
<dbReference type="Proteomes" id="UP001597510">
    <property type="component" value="Unassembled WGS sequence"/>
</dbReference>
<comment type="caution">
    <text evidence="1">The sequence shown here is derived from an EMBL/GenBank/DDBJ whole genome shotgun (WGS) entry which is preliminary data.</text>
</comment>
<protein>
    <recommendedName>
        <fullName evidence="3">DUF4347 domain-containing protein</fullName>
    </recommendedName>
</protein>
<evidence type="ECO:0008006" key="3">
    <source>
        <dbReference type="Google" id="ProtNLM"/>
    </source>
</evidence>
<dbReference type="EMBL" id="JBHULC010000004">
    <property type="protein sequence ID" value="MFD2519973.1"/>
    <property type="molecule type" value="Genomic_DNA"/>
</dbReference>
<evidence type="ECO:0000313" key="2">
    <source>
        <dbReference type="Proteomes" id="UP001597510"/>
    </source>
</evidence>
<proteinExistence type="predicted"/>
<keyword evidence="2" id="KW-1185">Reference proteome</keyword>
<reference evidence="2" key="1">
    <citation type="journal article" date="2019" name="Int. J. Syst. Evol. Microbiol.">
        <title>The Global Catalogue of Microorganisms (GCM) 10K type strain sequencing project: providing services to taxonomists for standard genome sequencing and annotation.</title>
        <authorList>
            <consortium name="The Broad Institute Genomics Platform"/>
            <consortium name="The Broad Institute Genome Sequencing Center for Infectious Disease"/>
            <person name="Wu L."/>
            <person name="Ma J."/>
        </authorList>
    </citation>
    <scope>NUCLEOTIDE SEQUENCE [LARGE SCALE GENOMIC DNA]</scope>
    <source>
        <strain evidence="2">KCTC 52344</strain>
    </source>
</reference>
<sequence>MNGDLSKSNKVKLIILTEDEDLTLIQTLIESSEIPINELEIYSYKGCSDIKTANILADFILKNNPSVKIVIHRDRDYHDEKEIESIINKYRNITYFFLTEGTDIETSFINSRHINFLYPEISIENAENLIHFSIEDSFIKSREKYLNTLSNKSLEKREGHKAAENLAIVEKNLKENPNRYIHGKTVLSNLKTKIQKEIQQNPNLYRPSPFISPPIFNLIKNEVWDNKRLNNNNQIEPIEEGILDIVISAEKDFKNATTIINSINRSIETVGANFRLGTKKINALNSNKITLNPSKTKLIVDGIASDLFVFTNSIKKDSSLLNDNLSYIILYYSKLIIIAKRNGEHQVYLNDLQILRDSMIEANSGLSQMLEGLKTVRALTTNFIKAQKDSINALEYLINTLSSFITLIDHID</sequence>
<dbReference type="RefSeq" id="WP_340235382.1">
    <property type="nucleotide sequence ID" value="NZ_JBBEWC010000004.1"/>
</dbReference>
<organism evidence="1 2">
    <name type="scientific">Emticicia soli</name>
    <dbReference type="NCBI Taxonomy" id="2027878"/>
    <lineage>
        <taxon>Bacteria</taxon>
        <taxon>Pseudomonadati</taxon>
        <taxon>Bacteroidota</taxon>
        <taxon>Cytophagia</taxon>
        <taxon>Cytophagales</taxon>
        <taxon>Leadbetterellaceae</taxon>
        <taxon>Emticicia</taxon>
    </lineage>
</organism>
<evidence type="ECO:0000313" key="1">
    <source>
        <dbReference type="EMBL" id="MFD2519973.1"/>
    </source>
</evidence>
<accession>A0ABW5J386</accession>